<dbReference type="InterPro" id="IPR050832">
    <property type="entry name" value="Bact_Acetyltransf"/>
</dbReference>
<keyword evidence="2" id="KW-0012">Acyltransferase</keyword>
<dbReference type="InterPro" id="IPR016181">
    <property type="entry name" value="Acyl_CoA_acyltransferase"/>
</dbReference>
<sequence length="148" mass="16270">MKSLHLAVAEDAPKLLELVAAMHLDQGYGTDAAHQERSILPLLEGSPHGAVWLIGPRRSPVGYVVVSFGWSIEYGGMDAIVDELYIRPAVRGRGMAGEAINALAQALKQSTIKALHLEVDRSNETAMRLYERCGFVARDSYMFMSRVL</sequence>
<dbReference type="Gene3D" id="3.40.630.30">
    <property type="match status" value="1"/>
</dbReference>
<proteinExistence type="predicted"/>
<dbReference type="AlphaFoldDB" id="A0A2G8RCN8"/>
<protein>
    <recommendedName>
        <fullName evidence="3">N-acetyltransferase domain-containing protein</fullName>
    </recommendedName>
</protein>
<gene>
    <name evidence="4" type="ORF">P775_14465</name>
</gene>
<evidence type="ECO:0000256" key="2">
    <source>
        <dbReference type="ARBA" id="ARBA00023315"/>
    </source>
</evidence>
<dbReference type="Proteomes" id="UP000231259">
    <property type="component" value="Unassembled WGS sequence"/>
</dbReference>
<organism evidence="4 5">
    <name type="scientific">Puniceibacterium antarcticum</name>
    <dbReference type="NCBI Taxonomy" id="1206336"/>
    <lineage>
        <taxon>Bacteria</taxon>
        <taxon>Pseudomonadati</taxon>
        <taxon>Pseudomonadota</taxon>
        <taxon>Alphaproteobacteria</taxon>
        <taxon>Rhodobacterales</taxon>
        <taxon>Paracoccaceae</taxon>
        <taxon>Puniceibacterium</taxon>
    </lineage>
</organism>
<dbReference type="OrthoDB" id="9805924at2"/>
<evidence type="ECO:0000256" key="1">
    <source>
        <dbReference type="ARBA" id="ARBA00022679"/>
    </source>
</evidence>
<dbReference type="Pfam" id="PF00583">
    <property type="entry name" value="Acetyltransf_1"/>
    <property type="match status" value="1"/>
</dbReference>
<evidence type="ECO:0000313" key="4">
    <source>
        <dbReference type="EMBL" id="PIL19346.1"/>
    </source>
</evidence>
<evidence type="ECO:0000259" key="3">
    <source>
        <dbReference type="PROSITE" id="PS51186"/>
    </source>
</evidence>
<dbReference type="CDD" id="cd04301">
    <property type="entry name" value="NAT_SF"/>
    <property type="match status" value="1"/>
</dbReference>
<keyword evidence="1" id="KW-0808">Transferase</keyword>
<dbReference type="RefSeq" id="WP_099911531.1">
    <property type="nucleotide sequence ID" value="NZ_AWWI01000100.1"/>
</dbReference>
<reference evidence="4 5" key="1">
    <citation type="submission" date="2013-09" db="EMBL/GenBank/DDBJ databases">
        <title>Genome sequencing of Phaeobacter antarcticus sp. nov. SM1211.</title>
        <authorList>
            <person name="Zhang X.-Y."/>
            <person name="Liu C."/>
            <person name="Chen X.-L."/>
            <person name="Xie B.-B."/>
            <person name="Qin Q.-L."/>
            <person name="Rong J.-C."/>
            <person name="Zhang Y.-Z."/>
        </authorList>
    </citation>
    <scope>NUCLEOTIDE SEQUENCE [LARGE SCALE GENOMIC DNA]</scope>
    <source>
        <strain evidence="4 5">SM1211</strain>
    </source>
</reference>
<dbReference type="GO" id="GO:0016747">
    <property type="term" value="F:acyltransferase activity, transferring groups other than amino-acyl groups"/>
    <property type="evidence" value="ECO:0007669"/>
    <property type="project" value="InterPro"/>
</dbReference>
<dbReference type="EMBL" id="AWWI01000100">
    <property type="protein sequence ID" value="PIL19346.1"/>
    <property type="molecule type" value="Genomic_DNA"/>
</dbReference>
<evidence type="ECO:0000313" key="5">
    <source>
        <dbReference type="Proteomes" id="UP000231259"/>
    </source>
</evidence>
<dbReference type="PANTHER" id="PTHR43877">
    <property type="entry name" value="AMINOALKYLPHOSPHONATE N-ACETYLTRANSFERASE-RELATED-RELATED"/>
    <property type="match status" value="1"/>
</dbReference>
<dbReference type="PROSITE" id="PS51186">
    <property type="entry name" value="GNAT"/>
    <property type="match status" value="1"/>
</dbReference>
<name>A0A2G8RCN8_9RHOB</name>
<keyword evidence="5" id="KW-1185">Reference proteome</keyword>
<accession>A0A2G8RCN8</accession>
<comment type="caution">
    <text evidence="4">The sequence shown here is derived from an EMBL/GenBank/DDBJ whole genome shotgun (WGS) entry which is preliminary data.</text>
</comment>
<dbReference type="SUPFAM" id="SSF55729">
    <property type="entry name" value="Acyl-CoA N-acyltransferases (Nat)"/>
    <property type="match status" value="1"/>
</dbReference>
<feature type="domain" description="N-acetyltransferase" evidence="3">
    <location>
        <begin position="6"/>
        <end position="148"/>
    </location>
</feature>
<dbReference type="InterPro" id="IPR000182">
    <property type="entry name" value="GNAT_dom"/>
</dbReference>